<name>A0A811PHY7_9POAL</name>
<dbReference type="OrthoDB" id="247542at2759"/>
<dbReference type="PANTHER" id="PTHR10794:SF84">
    <property type="entry name" value="ESTERASE_LIPASE_THIOESTERASE FAMILY PROTEIN"/>
    <property type="match status" value="1"/>
</dbReference>
<gene>
    <name evidence="3" type="ORF">NCGR_LOCUS28469</name>
</gene>
<dbReference type="AlphaFoldDB" id="A0A811PHY7"/>
<proteinExistence type="inferred from homology"/>
<evidence type="ECO:0000256" key="1">
    <source>
        <dbReference type="ARBA" id="ARBA00010884"/>
    </source>
</evidence>
<reference evidence="3" key="1">
    <citation type="submission" date="2020-10" db="EMBL/GenBank/DDBJ databases">
        <authorList>
            <person name="Han B."/>
            <person name="Lu T."/>
            <person name="Zhao Q."/>
            <person name="Huang X."/>
            <person name="Zhao Y."/>
        </authorList>
    </citation>
    <scope>NUCLEOTIDE SEQUENCE</scope>
</reference>
<evidence type="ECO:0000313" key="4">
    <source>
        <dbReference type="Proteomes" id="UP000604825"/>
    </source>
</evidence>
<accession>A0A811PHY7</accession>
<dbReference type="InterPro" id="IPR029058">
    <property type="entry name" value="AB_hydrolase_fold"/>
</dbReference>
<feature type="domain" description="AB hydrolase-1" evidence="2">
    <location>
        <begin position="43"/>
        <end position="176"/>
    </location>
</feature>
<sequence>MATGRRRATGRRPKISLIGGSVALLLRHRLFCADQEPMASTDPGLTGGSDDTYVRHMLLRARSKGWRVVVINSRGCADSPVTTPKFYSASFTGDLRQVIGHILGRYPQSNVYAAGWSVGANILVRYLGEETDKCPLSGAVSLCNPFNLVIADEDFHKGFNNVYDRALARALTTIFKKHALLFEGLEGEYDIPKAANARTVRDFDEGLTRGQTLSVLCASLEAKTLGTIDTV</sequence>
<dbReference type="PANTHER" id="PTHR10794">
    <property type="entry name" value="ABHYDROLASE DOMAIN-CONTAINING PROTEIN"/>
    <property type="match status" value="1"/>
</dbReference>
<dbReference type="SUPFAM" id="SSF53474">
    <property type="entry name" value="alpha/beta-Hydrolases"/>
    <property type="match status" value="1"/>
</dbReference>
<keyword evidence="4" id="KW-1185">Reference proteome</keyword>
<dbReference type="GO" id="GO:0047372">
    <property type="term" value="F:monoacylglycerol lipase activity"/>
    <property type="evidence" value="ECO:0007669"/>
    <property type="project" value="TreeGrafter"/>
</dbReference>
<dbReference type="InterPro" id="IPR000073">
    <property type="entry name" value="AB_hydrolase_1"/>
</dbReference>
<dbReference type="EMBL" id="CAJGYO010000007">
    <property type="protein sequence ID" value="CAD6243233.1"/>
    <property type="molecule type" value="Genomic_DNA"/>
</dbReference>
<evidence type="ECO:0000313" key="3">
    <source>
        <dbReference type="EMBL" id="CAD6243233.1"/>
    </source>
</evidence>
<dbReference type="InterPro" id="IPR050960">
    <property type="entry name" value="AB_hydrolase_4_sf"/>
</dbReference>
<protein>
    <recommendedName>
        <fullName evidence="2">AB hydrolase-1 domain-containing protein</fullName>
    </recommendedName>
</protein>
<evidence type="ECO:0000259" key="2">
    <source>
        <dbReference type="Pfam" id="PF00561"/>
    </source>
</evidence>
<comment type="caution">
    <text evidence="3">The sequence shown here is derived from an EMBL/GenBank/DDBJ whole genome shotgun (WGS) entry which is preliminary data.</text>
</comment>
<dbReference type="Proteomes" id="UP000604825">
    <property type="component" value="Unassembled WGS sequence"/>
</dbReference>
<comment type="similarity">
    <text evidence="1">Belongs to the AB hydrolase superfamily. AB hydrolase 4 family.</text>
</comment>
<dbReference type="GO" id="GO:0034338">
    <property type="term" value="F:short-chain carboxylesterase activity"/>
    <property type="evidence" value="ECO:0007669"/>
    <property type="project" value="TreeGrafter"/>
</dbReference>
<organism evidence="3 4">
    <name type="scientific">Miscanthus lutarioriparius</name>
    <dbReference type="NCBI Taxonomy" id="422564"/>
    <lineage>
        <taxon>Eukaryota</taxon>
        <taxon>Viridiplantae</taxon>
        <taxon>Streptophyta</taxon>
        <taxon>Embryophyta</taxon>
        <taxon>Tracheophyta</taxon>
        <taxon>Spermatophyta</taxon>
        <taxon>Magnoliopsida</taxon>
        <taxon>Liliopsida</taxon>
        <taxon>Poales</taxon>
        <taxon>Poaceae</taxon>
        <taxon>PACMAD clade</taxon>
        <taxon>Panicoideae</taxon>
        <taxon>Andropogonodae</taxon>
        <taxon>Andropogoneae</taxon>
        <taxon>Saccharinae</taxon>
        <taxon>Miscanthus</taxon>
    </lineage>
</organism>
<dbReference type="Gene3D" id="3.40.50.1820">
    <property type="entry name" value="alpha/beta hydrolase"/>
    <property type="match status" value="1"/>
</dbReference>
<dbReference type="Pfam" id="PF00561">
    <property type="entry name" value="Abhydrolase_1"/>
    <property type="match status" value="1"/>
</dbReference>